<feature type="transmembrane region" description="Helical" evidence="6">
    <location>
        <begin position="66"/>
        <end position="86"/>
    </location>
</feature>
<comment type="subcellular location">
    <subcellularLocation>
        <location evidence="1">Cell membrane</location>
        <topology evidence="1">Multi-pass membrane protein</topology>
    </subcellularLocation>
</comment>
<gene>
    <name evidence="7" type="ORF">UY17_C0008G0007</name>
</gene>
<evidence type="ECO:0000256" key="3">
    <source>
        <dbReference type="ARBA" id="ARBA00022692"/>
    </source>
</evidence>
<dbReference type="AlphaFoldDB" id="A0A0G1U1A9"/>
<comment type="caution">
    <text evidence="7">The sequence shown here is derived from an EMBL/GenBank/DDBJ whole genome shotgun (WGS) entry which is preliminary data.</text>
</comment>
<evidence type="ECO:0000256" key="6">
    <source>
        <dbReference type="SAM" id="Phobius"/>
    </source>
</evidence>
<name>A0A0G1U1A9_9BACT</name>
<evidence type="ECO:0000256" key="5">
    <source>
        <dbReference type="ARBA" id="ARBA00023136"/>
    </source>
</evidence>
<dbReference type="GO" id="GO:0005886">
    <property type="term" value="C:plasma membrane"/>
    <property type="evidence" value="ECO:0007669"/>
    <property type="project" value="UniProtKB-SubCell"/>
</dbReference>
<protein>
    <submittedName>
        <fullName evidence="7">Uncharacterized protein</fullName>
    </submittedName>
</protein>
<keyword evidence="5 6" id="KW-0472">Membrane</keyword>
<evidence type="ECO:0000256" key="1">
    <source>
        <dbReference type="ARBA" id="ARBA00004651"/>
    </source>
</evidence>
<reference evidence="7 8" key="1">
    <citation type="journal article" date="2015" name="Nature">
        <title>rRNA introns, odd ribosomes, and small enigmatic genomes across a large radiation of phyla.</title>
        <authorList>
            <person name="Brown C.T."/>
            <person name="Hug L.A."/>
            <person name="Thomas B.C."/>
            <person name="Sharon I."/>
            <person name="Castelle C.J."/>
            <person name="Singh A."/>
            <person name="Wilkins M.J."/>
            <person name="Williams K.H."/>
            <person name="Banfield J.F."/>
        </authorList>
    </citation>
    <scope>NUCLEOTIDE SEQUENCE [LARGE SCALE GENOMIC DNA]</scope>
</reference>
<dbReference type="Proteomes" id="UP000034772">
    <property type="component" value="Unassembled WGS sequence"/>
</dbReference>
<keyword evidence="4 6" id="KW-1133">Transmembrane helix</keyword>
<evidence type="ECO:0000313" key="7">
    <source>
        <dbReference type="EMBL" id="KKU87839.1"/>
    </source>
</evidence>
<sequence length="112" mass="12349">MRFVLIFVPIILAAIGQLILKTGMNQVGNFNLIRSFINPTVLVGLAFYGASLILWMMVLTRENLSFVYPLVAFSYVLTVTLSKFVLHEPVPTLRWLGLAVIVAGILLVAKSA</sequence>
<keyword evidence="3 6" id="KW-0812">Transmembrane</keyword>
<dbReference type="InterPro" id="IPR000390">
    <property type="entry name" value="Small_drug/metabolite_transptr"/>
</dbReference>
<organism evidence="7 8">
    <name type="scientific">Candidatus Beckwithbacteria bacterium GW2011_GWC2_47_9</name>
    <dbReference type="NCBI Taxonomy" id="1618373"/>
    <lineage>
        <taxon>Bacteria</taxon>
        <taxon>Candidatus Beckwithiibacteriota</taxon>
    </lineage>
</organism>
<dbReference type="GO" id="GO:0022857">
    <property type="term" value="F:transmembrane transporter activity"/>
    <property type="evidence" value="ECO:0007669"/>
    <property type="project" value="InterPro"/>
</dbReference>
<accession>A0A0G1U1A9</accession>
<dbReference type="SUPFAM" id="SSF103481">
    <property type="entry name" value="Multidrug resistance efflux transporter EmrE"/>
    <property type="match status" value="1"/>
</dbReference>
<dbReference type="EMBL" id="LCOZ01000008">
    <property type="protein sequence ID" value="KKU87839.1"/>
    <property type="molecule type" value="Genomic_DNA"/>
</dbReference>
<feature type="transmembrane region" description="Helical" evidence="6">
    <location>
        <begin position="36"/>
        <end position="59"/>
    </location>
</feature>
<proteinExistence type="predicted"/>
<evidence type="ECO:0000256" key="2">
    <source>
        <dbReference type="ARBA" id="ARBA00022475"/>
    </source>
</evidence>
<evidence type="ECO:0000256" key="4">
    <source>
        <dbReference type="ARBA" id="ARBA00022989"/>
    </source>
</evidence>
<evidence type="ECO:0000313" key="8">
    <source>
        <dbReference type="Proteomes" id="UP000034772"/>
    </source>
</evidence>
<feature type="transmembrane region" description="Helical" evidence="6">
    <location>
        <begin position="92"/>
        <end position="109"/>
    </location>
</feature>
<dbReference type="InterPro" id="IPR037185">
    <property type="entry name" value="EmrE-like"/>
</dbReference>
<dbReference type="PANTHER" id="PTHR30561:SF9">
    <property type="entry name" value="4-AMINO-4-DEOXY-L-ARABINOSE-PHOSPHOUNDECAPRENOL FLIPPASE SUBUNIT ARNF-RELATED"/>
    <property type="match status" value="1"/>
</dbReference>
<dbReference type="PANTHER" id="PTHR30561">
    <property type="entry name" value="SMR FAMILY PROTON-DEPENDENT DRUG EFFLUX TRANSPORTER SUGE"/>
    <property type="match status" value="1"/>
</dbReference>
<dbReference type="Gene3D" id="1.10.3730.20">
    <property type="match status" value="1"/>
</dbReference>
<keyword evidence="2" id="KW-1003">Cell membrane</keyword>